<evidence type="ECO:0000313" key="1">
    <source>
        <dbReference type="EMBL" id="EAY21068.1"/>
    </source>
</evidence>
<dbReference type="EMBL" id="DS113193">
    <property type="protein sequence ID" value="EAY21068.1"/>
    <property type="molecule type" value="Genomic_DNA"/>
</dbReference>
<evidence type="ECO:0000313" key="2">
    <source>
        <dbReference type="Proteomes" id="UP000001542"/>
    </source>
</evidence>
<reference evidence="1" key="2">
    <citation type="journal article" date="2007" name="Science">
        <title>Draft genome sequence of the sexually transmitted pathogen Trichomonas vaginalis.</title>
        <authorList>
            <person name="Carlton J.M."/>
            <person name="Hirt R.P."/>
            <person name="Silva J.C."/>
            <person name="Delcher A.L."/>
            <person name="Schatz M."/>
            <person name="Zhao Q."/>
            <person name="Wortman J.R."/>
            <person name="Bidwell S.L."/>
            <person name="Alsmark U.C.M."/>
            <person name="Besteiro S."/>
            <person name="Sicheritz-Ponten T."/>
            <person name="Noel C.J."/>
            <person name="Dacks J.B."/>
            <person name="Foster P.G."/>
            <person name="Simillion C."/>
            <person name="Van de Peer Y."/>
            <person name="Miranda-Saavedra D."/>
            <person name="Barton G.J."/>
            <person name="Westrop G.D."/>
            <person name="Mueller S."/>
            <person name="Dessi D."/>
            <person name="Fiori P.L."/>
            <person name="Ren Q."/>
            <person name="Paulsen I."/>
            <person name="Zhang H."/>
            <person name="Bastida-Corcuera F.D."/>
            <person name="Simoes-Barbosa A."/>
            <person name="Brown M.T."/>
            <person name="Hayes R.D."/>
            <person name="Mukherjee M."/>
            <person name="Okumura C.Y."/>
            <person name="Schneider R."/>
            <person name="Smith A.J."/>
            <person name="Vanacova S."/>
            <person name="Villalvazo M."/>
            <person name="Haas B.J."/>
            <person name="Pertea M."/>
            <person name="Feldblyum T.V."/>
            <person name="Utterback T.R."/>
            <person name="Shu C.L."/>
            <person name="Osoegawa K."/>
            <person name="de Jong P.J."/>
            <person name="Hrdy I."/>
            <person name="Horvathova L."/>
            <person name="Zubacova Z."/>
            <person name="Dolezal P."/>
            <person name="Malik S.B."/>
            <person name="Logsdon J.M. Jr."/>
            <person name="Henze K."/>
            <person name="Gupta A."/>
            <person name="Wang C.C."/>
            <person name="Dunne R.L."/>
            <person name="Upcroft J.A."/>
            <person name="Upcroft P."/>
            <person name="White O."/>
            <person name="Salzberg S.L."/>
            <person name="Tang P."/>
            <person name="Chiu C.-H."/>
            <person name="Lee Y.-S."/>
            <person name="Embley T.M."/>
            <person name="Coombs G.H."/>
            <person name="Mottram J.C."/>
            <person name="Tachezy J."/>
            <person name="Fraser-Liggett C.M."/>
            <person name="Johnson P.J."/>
        </authorList>
    </citation>
    <scope>NUCLEOTIDE SEQUENCE [LARGE SCALE GENOMIC DNA]</scope>
    <source>
        <strain evidence="1">G3</strain>
    </source>
</reference>
<dbReference type="KEGG" id="tva:5466615"/>
<dbReference type="VEuPathDB" id="TrichDB:TVAG_173260"/>
<proteinExistence type="predicted"/>
<protein>
    <submittedName>
        <fullName evidence="1">Uncharacterized protein</fullName>
    </submittedName>
</protein>
<name>A2DF76_TRIV3</name>
<keyword evidence="2" id="KW-1185">Reference proteome</keyword>
<dbReference type="Proteomes" id="UP000001542">
    <property type="component" value="Unassembled WGS sequence"/>
</dbReference>
<dbReference type="InParanoid" id="A2DF76"/>
<reference evidence="1" key="1">
    <citation type="submission" date="2006-10" db="EMBL/GenBank/DDBJ databases">
        <authorList>
            <person name="Amadeo P."/>
            <person name="Zhao Q."/>
            <person name="Wortman J."/>
            <person name="Fraser-Liggett C."/>
            <person name="Carlton J."/>
        </authorList>
    </citation>
    <scope>NUCLEOTIDE SEQUENCE</scope>
    <source>
        <strain evidence="1">G3</strain>
    </source>
</reference>
<dbReference type="AlphaFoldDB" id="A2DF76"/>
<accession>A2DF76</accession>
<dbReference type="RefSeq" id="XP_001582054.1">
    <property type="nucleotide sequence ID" value="XM_001582004.1"/>
</dbReference>
<dbReference type="VEuPathDB" id="TrichDB:TVAGG3_0374190"/>
<sequence>MDLLMMEKHVKLLVNRLFLAGQGILADEEGLTSRTHSSSARTRHTSDLLHSSTHQSTKSYTAVYTTSLLSYLHSTTTCMFLLVATTYITDSVKSSHITLSQLHATLFLKHKTITNTKNRLFKTLKTETLFHSILSLILDYGKTY</sequence>
<gene>
    <name evidence="1" type="ORF">TVAG_173260</name>
</gene>
<organism evidence="1 2">
    <name type="scientific">Trichomonas vaginalis (strain ATCC PRA-98 / G3)</name>
    <dbReference type="NCBI Taxonomy" id="412133"/>
    <lineage>
        <taxon>Eukaryota</taxon>
        <taxon>Metamonada</taxon>
        <taxon>Parabasalia</taxon>
        <taxon>Trichomonadida</taxon>
        <taxon>Trichomonadidae</taxon>
        <taxon>Trichomonas</taxon>
    </lineage>
</organism>